<reference evidence="4" key="1">
    <citation type="journal article" date="2006" name="Nature">
        <title>Deciphering the evolution and metabolism of an anammox bacterium from a community genome.</title>
        <authorList>
            <person name="Strous M."/>
            <person name="Pelletier E."/>
            <person name="Mangenot S."/>
            <person name="Rattei T."/>
            <person name="Lehner A."/>
            <person name="Taylor M.W."/>
            <person name="Horn M."/>
            <person name="Daims H."/>
            <person name="Bartol-Mavel D."/>
            <person name="Wincker P."/>
            <person name="Barbe V."/>
            <person name="Fonknechten N."/>
            <person name="Vallenet D."/>
            <person name="Segurens B."/>
            <person name="Schenowitz-Truong C."/>
            <person name="Medigue C."/>
            <person name="Collingro A."/>
            <person name="Snel B."/>
            <person name="Dutilh B.E."/>
            <person name="OpDenCamp H.J.M."/>
            <person name="vanDerDrift C."/>
            <person name="Cirpus I."/>
            <person name="vanDePas-Schoonen K.T."/>
            <person name="Harhangi H.R."/>
            <person name="vanNiftrik L."/>
            <person name="Schmid M."/>
            <person name="Keltjens J."/>
            <person name="vanDeVossenberg J."/>
            <person name="Kartal B."/>
            <person name="Meier H."/>
            <person name="Frishman D."/>
            <person name="Huynen M.A."/>
            <person name="Mewes H."/>
            <person name="Weissenbach J."/>
            <person name="Jetten M.S.M."/>
            <person name="Wagner M."/>
            <person name="LePaslier D."/>
        </authorList>
    </citation>
    <scope>NUCLEOTIDE SEQUENCE</scope>
</reference>
<dbReference type="InterPro" id="IPR027304">
    <property type="entry name" value="Trigger_fact/SurA_dom_sf"/>
</dbReference>
<dbReference type="PANTHER" id="PTHR47245">
    <property type="entry name" value="PEPTIDYLPROLYL ISOMERASE"/>
    <property type="match status" value="1"/>
</dbReference>
<reference evidence="4" key="2">
    <citation type="submission" date="2006-01" db="EMBL/GenBank/DDBJ databases">
        <authorList>
            <person name="Genoscope"/>
        </authorList>
    </citation>
    <scope>NUCLEOTIDE SEQUENCE</scope>
</reference>
<gene>
    <name evidence="4" type="primary">surA</name>
    <name evidence="6" type="synonym">surA_3</name>
    <name evidence="5" type="ORF">KsCSTR_42620</name>
    <name evidence="6" type="ORF">KSMBR1_2892</name>
    <name evidence="4" type="ORF">kustc1133</name>
</gene>
<evidence type="ECO:0000313" key="4">
    <source>
        <dbReference type="EMBL" id="CAJ71878.1"/>
    </source>
</evidence>
<dbReference type="Pfam" id="PF13624">
    <property type="entry name" value="SurA_N_3"/>
    <property type="match status" value="1"/>
</dbReference>
<dbReference type="Proteomes" id="UP000501926">
    <property type="component" value="Chromosome"/>
</dbReference>
<keyword evidence="1 4" id="KW-0413">Isomerase</keyword>
<dbReference type="Gene3D" id="3.10.50.40">
    <property type="match status" value="1"/>
</dbReference>
<evidence type="ECO:0000256" key="2">
    <source>
        <dbReference type="SAM" id="SignalP"/>
    </source>
</evidence>
<dbReference type="RefSeq" id="WP_099325963.1">
    <property type="nucleotide sequence ID" value="NZ_CP049055.1"/>
</dbReference>
<dbReference type="PANTHER" id="PTHR47245:SF2">
    <property type="entry name" value="PEPTIDYL-PROLYL CIS-TRANS ISOMERASE HP_0175-RELATED"/>
    <property type="match status" value="1"/>
</dbReference>
<dbReference type="KEGG" id="kst:KSMBR1_2892"/>
<dbReference type="InterPro" id="IPR046357">
    <property type="entry name" value="PPIase_dom_sf"/>
</dbReference>
<protein>
    <submittedName>
        <fullName evidence="5">Peptidylprolyl isomerase</fullName>
    </submittedName>
    <submittedName>
        <fullName evidence="4">Similar to peptidyl-prolyl cis-trans isomerase</fullName>
        <ecNumber evidence="4 5">5.2.1.8</ecNumber>
    </submittedName>
</protein>
<dbReference type="AlphaFoldDB" id="Q1PXC8"/>
<dbReference type="EMBL" id="CP049055">
    <property type="protein sequence ID" value="QII13641.1"/>
    <property type="molecule type" value="Genomic_DNA"/>
</dbReference>
<sequence length="311" mass="35292">MCKKAVFYLCAVFLLFPAIICFPENPLLGENIAVVVNGKKIKKDDVDKRLNMFKDADVETYNAIRQEIIEQLITDILLEDFIDKQGIVVTPMEMSRELLLIKKEIADNEGEADAFLRDMLASIGSNLYDFEKTIKHSLALEKYFKGSLDSQNLKRFFEKNKHFFNGEAVRVSHIFIDTKKFNSGDMVEKVAQLINTLKSELDKGSDFEELAREYSDCPSASKGGDLGFIQRRGGTYDEPFLSTAFSLRIGKVSEPVKSEYGYHLIKVTGKKEGVAVNFEDVIDDVRSTMLDEEILGLLKRLRSEAKIEIIQ</sequence>
<dbReference type="GO" id="GO:0003755">
    <property type="term" value="F:peptidyl-prolyl cis-trans isomerase activity"/>
    <property type="evidence" value="ECO:0007669"/>
    <property type="project" value="UniProtKB-KW"/>
</dbReference>
<evidence type="ECO:0000259" key="3">
    <source>
        <dbReference type="PROSITE" id="PS50198"/>
    </source>
</evidence>
<reference evidence="7" key="4">
    <citation type="submission" date="2017-10" db="EMBL/GenBank/DDBJ databases">
        <authorList>
            <person name="Frank J."/>
        </authorList>
    </citation>
    <scope>NUCLEOTIDE SEQUENCE [LARGE SCALE GENOMIC DNA]</scope>
</reference>
<dbReference type="InterPro" id="IPR023058">
    <property type="entry name" value="PPIase_PpiC_CS"/>
</dbReference>
<dbReference type="EC" id="5.2.1.8" evidence="4 5"/>
<dbReference type="PROSITE" id="PS01096">
    <property type="entry name" value="PPIC_PPIASE_1"/>
    <property type="match status" value="1"/>
</dbReference>
<evidence type="ECO:0000313" key="5">
    <source>
        <dbReference type="EMBL" id="QII13641.1"/>
    </source>
</evidence>
<dbReference type="EMBL" id="LT934425">
    <property type="protein sequence ID" value="SOH05373.1"/>
    <property type="molecule type" value="Genomic_DNA"/>
</dbReference>
<dbReference type="InterPro" id="IPR050245">
    <property type="entry name" value="PrsA_foldase"/>
</dbReference>
<dbReference type="SUPFAM" id="SSF54534">
    <property type="entry name" value="FKBP-like"/>
    <property type="match status" value="1"/>
</dbReference>
<evidence type="ECO:0000313" key="6">
    <source>
        <dbReference type="EMBL" id="SOH05373.1"/>
    </source>
</evidence>
<dbReference type="OrthoDB" id="14196at2"/>
<feature type="chain" id="PRO_5015097120" evidence="2">
    <location>
        <begin position="24"/>
        <end position="311"/>
    </location>
</feature>
<name>Q1PXC8_KUEST</name>
<dbReference type="Gene3D" id="1.10.4030.10">
    <property type="entry name" value="Porin chaperone SurA, peptide-binding domain"/>
    <property type="match status" value="1"/>
</dbReference>
<proteinExistence type="predicted"/>
<dbReference type="PROSITE" id="PS50198">
    <property type="entry name" value="PPIC_PPIASE_2"/>
    <property type="match status" value="1"/>
</dbReference>
<dbReference type="EMBL" id="CT573073">
    <property type="protein sequence ID" value="CAJ71878.1"/>
    <property type="molecule type" value="Genomic_DNA"/>
</dbReference>
<evidence type="ECO:0000313" key="8">
    <source>
        <dbReference type="Proteomes" id="UP000501926"/>
    </source>
</evidence>
<reference evidence="5 8" key="5">
    <citation type="submission" date="2020-02" db="EMBL/GenBank/DDBJ databases">
        <title>Newly sequenced genome of strain CSTR1 showed variability in Candidatus Kuenenia stuttgartiensis genomes.</title>
        <authorList>
            <person name="Ding C."/>
            <person name="Adrian L."/>
        </authorList>
    </citation>
    <scope>NUCLEOTIDE SEQUENCE [LARGE SCALE GENOMIC DNA]</scope>
    <source>
        <strain evidence="5 8">CSTR1</strain>
    </source>
</reference>
<dbReference type="SUPFAM" id="SSF109998">
    <property type="entry name" value="Triger factor/SurA peptide-binding domain-like"/>
    <property type="match status" value="1"/>
</dbReference>
<keyword evidence="7" id="KW-1185">Reference proteome</keyword>
<accession>Q1PXC8</accession>
<keyword evidence="2" id="KW-0732">Signal</keyword>
<dbReference type="InterPro" id="IPR000297">
    <property type="entry name" value="PPIase_PpiC"/>
</dbReference>
<evidence type="ECO:0000256" key="1">
    <source>
        <dbReference type="PROSITE-ProRule" id="PRU00278"/>
    </source>
</evidence>
<feature type="signal peptide" evidence="2">
    <location>
        <begin position="1"/>
        <end position="23"/>
    </location>
</feature>
<keyword evidence="1" id="KW-0697">Rotamase</keyword>
<reference evidence="6" key="3">
    <citation type="submission" date="2017-10" db="EMBL/GenBank/DDBJ databases">
        <authorList>
            <person name="Banno H."/>
            <person name="Chua N.-H."/>
        </authorList>
    </citation>
    <scope>NUCLEOTIDE SEQUENCE [LARGE SCALE GENOMIC DNA]</scope>
    <source>
        <strain evidence="6">Kuenenia_mbr1_ru-nijmegen</strain>
    </source>
</reference>
<feature type="domain" description="PpiC" evidence="3">
    <location>
        <begin position="166"/>
        <end position="269"/>
    </location>
</feature>
<dbReference type="Pfam" id="PF00639">
    <property type="entry name" value="Rotamase"/>
    <property type="match status" value="1"/>
</dbReference>
<evidence type="ECO:0000313" key="7">
    <source>
        <dbReference type="Proteomes" id="UP000221734"/>
    </source>
</evidence>
<dbReference type="Proteomes" id="UP000221734">
    <property type="component" value="Chromosome Kuenenia_stuttgartiensis_MBR1"/>
</dbReference>
<organism evidence="4">
    <name type="scientific">Kuenenia stuttgartiensis</name>
    <dbReference type="NCBI Taxonomy" id="174633"/>
    <lineage>
        <taxon>Bacteria</taxon>
        <taxon>Pseudomonadati</taxon>
        <taxon>Planctomycetota</taxon>
        <taxon>Candidatus Brocadiia</taxon>
        <taxon>Candidatus Brocadiales</taxon>
        <taxon>Candidatus Brocadiaceae</taxon>
        <taxon>Candidatus Kuenenia</taxon>
    </lineage>
</organism>